<dbReference type="Gene3D" id="2.30.30.180">
    <property type="entry name" value="Ribosome maturation factor RimP, C-terminal domain"/>
    <property type="match status" value="1"/>
</dbReference>
<sequence length="153" mass="17521">MLEKIKEGLLPIIASFECHLDSMEYVKEKGEWYLRVFIEKNDGNLDMDTCVAVSEAVSEKLDELDLIKDEYYLEVSSPGIEKPLKTFEQVEAHVGSYVHIDLKNPKNGIDSLEGTLASIDGQELLIQYMVKAVRKKMTINYDDIKFIRLAVKF</sequence>
<keyword evidence="9" id="KW-1185">Reference proteome</keyword>
<evidence type="ECO:0000313" key="8">
    <source>
        <dbReference type="Proteomes" id="UP001196408"/>
    </source>
</evidence>
<evidence type="ECO:0000313" key="7">
    <source>
        <dbReference type="EMBL" id="MBV3392092.1"/>
    </source>
</evidence>
<dbReference type="Proteomes" id="UP001196408">
    <property type="component" value="Unassembled WGS sequence"/>
</dbReference>
<dbReference type="Pfam" id="PF17384">
    <property type="entry name" value="DUF150_C"/>
    <property type="match status" value="1"/>
</dbReference>
<dbReference type="GeneID" id="301323545"/>
<dbReference type="HAMAP" id="MF_01077">
    <property type="entry name" value="RimP"/>
    <property type="match status" value="1"/>
</dbReference>
<organism evidence="6 8">
    <name type="scientific">Catenibacterium mitsuokai</name>
    <dbReference type="NCBI Taxonomy" id="100886"/>
    <lineage>
        <taxon>Bacteria</taxon>
        <taxon>Bacillati</taxon>
        <taxon>Bacillota</taxon>
        <taxon>Erysipelotrichia</taxon>
        <taxon>Erysipelotrichales</taxon>
        <taxon>Coprobacillaceae</taxon>
        <taxon>Catenibacterium</taxon>
    </lineage>
</organism>
<reference evidence="6 9" key="1">
    <citation type="submission" date="2021-06" db="EMBL/GenBank/DDBJ databases">
        <title>Collection of gut derived symbiotic bacterial strains cultured from healthy donors.</title>
        <authorList>
            <person name="Lin H."/>
            <person name="Littmann E."/>
            <person name="Pamer E.G."/>
        </authorList>
    </citation>
    <scope>NUCLEOTIDE SEQUENCE</scope>
    <source>
        <strain evidence="7 9">MSK.21.70</strain>
        <strain evidence="6">MSK.21.82</strain>
    </source>
</reference>
<evidence type="ECO:0000259" key="5">
    <source>
        <dbReference type="Pfam" id="PF17384"/>
    </source>
</evidence>
<keyword evidence="2 3" id="KW-0690">Ribosome biogenesis</keyword>
<comment type="similarity">
    <text evidence="3">Belongs to the RimP family.</text>
</comment>
<evidence type="ECO:0000256" key="2">
    <source>
        <dbReference type="ARBA" id="ARBA00022517"/>
    </source>
</evidence>
<dbReference type="GO" id="GO:0000028">
    <property type="term" value="P:ribosomal small subunit assembly"/>
    <property type="evidence" value="ECO:0007669"/>
    <property type="project" value="TreeGrafter"/>
</dbReference>
<dbReference type="RefSeq" id="WP_022424333.1">
    <property type="nucleotide sequence ID" value="NZ_JAHOEB010000008.1"/>
</dbReference>
<dbReference type="PANTHER" id="PTHR33867:SF1">
    <property type="entry name" value="RIBOSOME MATURATION FACTOR RIMP"/>
    <property type="match status" value="1"/>
</dbReference>
<accession>A0AAW4MPQ6</accession>
<gene>
    <name evidence="3" type="primary">rimP</name>
    <name evidence="6" type="ORF">KSV97_02260</name>
    <name evidence="7" type="ORF">KSW06_02275</name>
</gene>
<feature type="domain" description="Ribosome maturation factor RimP C-terminal" evidence="5">
    <location>
        <begin position="84"/>
        <end position="153"/>
    </location>
</feature>
<dbReference type="SUPFAM" id="SSF74942">
    <property type="entry name" value="YhbC-like, C-terminal domain"/>
    <property type="match status" value="1"/>
</dbReference>
<dbReference type="GO" id="GO:0006412">
    <property type="term" value="P:translation"/>
    <property type="evidence" value="ECO:0007669"/>
    <property type="project" value="TreeGrafter"/>
</dbReference>
<comment type="subcellular location">
    <subcellularLocation>
        <location evidence="3">Cytoplasm</location>
    </subcellularLocation>
</comment>
<evidence type="ECO:0000256" key="3">
    <source>
        <dbReference type="HAMAP-Rule" id="MF_01077"/>
    </source>
</evidence>
<keyword evidence="1 3" id="KW-0963">Cytoplasm</keyword>
<dbReference type="CDD" id="cd01734">
    <property type="entry name" value="YlxS_C"/>
    <property type="match status" value="1"/>
</dbReference>
<dbReference type="EMBL" id="JAHOEL010000008">
    <property type="protein sequence ID" value="MBV3392092.1"/>
    <property type="molecule type" value="Genomic_DNA"/>
</dbReference>
<dbReference type="Gene3D" id="3.30.300.70">
    <property type="entry name" value="RimP-like superfamily, N-terminal"/>
    <property type="match status" value="1"/>
</dbReference>
<dbReference type="InterPro" id="IPR036847">
    <property type="entry name" value="RimP_C_sf"/>
</dbReference>
<dbReference type="GO" id="GO:0005829">
    <property type="term" value="C:cytosol"/>
    <property type="evidence" value="ECO:0007669"/>
    <property type="project" value="TreeGrafter"/>
</dbReference>
<dbReference type="InterPro" id="IPR035956">
    <property type="entry name" value="RimP_N_sf"/>
</dbReference>
<dbReference type="SUPFAM" id="SSF75420">
    <property type="entry name" value="YhbC-like, N-terminal domain"/>
    <property type="match status" value="1"/>
</dbReference>
<protein>
    <recommendedName>
        <fullName evidence="3">Ribosome maturation factor RimP</fullName>
    </recommendedName>
</protein>
<dbReference type="FunFam" id="3.30.300.70:FF:000001">
    <property type="entry name" value="Ribosome maturation factor RimP"/>
    <property type="match status" value="1"/>
</dbReference>
<dbReference type="Proteomes" id="UP001197492">
    <property type="component" value="Unassembled WGS sequence"/>
</dbReference>
<comment type="function">
    <text evidence="3">Required for maturation of 30S ribosomal subunits.</text>
</comment>
<dbReference type="PANTHER" id="PTHR33867">
    <property type="entry name" value="RIBOSOME MATURATION FACTOR RIMP"/>
    <property type="match status" value="1"/>
</dbReference>
<dbReference type="InterPro" id="IPR028989">
    <property type="entry name" value="RimP_N"/>
</dbReference>
<feature type="domain" description="Ribosome maturation factor RimP N-terminal" evidence="4">
    <location>
        <begin position="11"/>
        <end position="81"/>
    </location>
</feature>
<name>A0AAW4MPQ6_9FIRM</name>
<evidence type="ECO:0000256" key="1">
    <source>
        <dbReference type="ARBA" id="ARBA00022490"/>
    </source>
</evidence>
<dbReference type="AlphaFoldDB" id="A0AAW4MPQ6"/>
<evidence type="ECO:0000313" key="6">
    <source>
        <dbReference type="EMBL" id="MBV3382066.1"/>
    </source>
</evidence>
<comment type="caution">
    <text evidence="6">The sequence shown here is derived from an EMBL/GenBank/DDBJ whole genome shotgun (WGS) entry which is preliminary data.</text>
</comment>
<evidence type="ECO:0000313" key="9">
    <source>
        <dbReference type="Proteomes" id="UP001197492"/>
    </source>
</evidence>
<dbReference type="Pfam" id="PF02576">
    <property type="entry name" value="RimP_N"/>
    <property type="match status" value="1"/>
</dbReference>
<evidence type="ECO:0000259" key="4">
    <source>
        <dbReference type="Pfam" id="PF02576"/>
    </source>
</evidence>
<dbReference type="EMBL" id="JAHOEF010000008">
    <property type="protein sequence ID" value="MBV3382066.1"/>
    <property type="molecule type" value="Genomic_DNA"/>
</dbReference>
<dbReference type="InterPro" id="IPR028998">
    <property type="entry name" value="RimP_C"/>
</dbReference>
<dbReference type="InterPro" id="IPR003728">
    <property type="entry name" value="Ribosome_maturation_RimP"/>
</dbReference>
<proteinExistence type="inferred from homology"/>